<protein>
    <submittedName>
        <fullName evidence="9">GerAB/ArcD/ProY family transporter</fullName>
    </submittedName>
</protein>
<comment type="similarity">
    <text evidence="2">Belongs to the amino acid-polyamine-organocation (APC) superfamily. Spore germination protein (SGP) (TC 2.A.3.9) family.</text>
</comment>
<keyword evidence="6 8" id="KW-1133">Transmembrane helix</keyword>
<feature type="transmembrane region" description="Helical" evidence="8">
    <location>
        <begin position="85"/>
        <end position="106"/>
    </location>
</feature>
<sequence length="373" mass="42893">MNSIVKENKMVSPYFLFFLIHSTQTGIGVLKFQAHIIKGAKHDAWISVLSFGLLLHVVFFMMLFILKQSSNGDILSFHKDVFGKLLGGTLNILLAGYFSLFSLFTLHNYIDILPIWVFDGIAPWEYFLLLSVIILYIVSGGFRVVTSISFWGVIIPSFLLLSLLYLLSYAEVSYLSPVFHYGVKDYLISTKEAAPIFLGFETVLVFFPFIKDREKSGKWGHIALLYTTILYTTITLITFMFFSQGKLEHLTWPTLTMIKIITFPFLERFEFIFIFTWLLVVMPVICVNLWSAIRSIKLTIPKTKPTYLLVGFLIMFFFVNLQIDEIQYANLFAKIVIYCGLIFLFGYIPFLFLIAVVRKKLKKVTQTVTGTSQ</sequence>
<evidence type="ECO:0000313" key="10">
    <source>
        <dbReference type="Proteomes" id="UP000769780"/>
    </source>
</evidence>
<evidence type="ECO:0000313" key="9">
    <source>
        <dbReference type="EMBL" id="MBY0098215.1"/>
    </source>
</evidence>
<feature type="transmembrane region" description="Helical" evidence="8">
    <location>
        <begin position="44"/>
        <end position="65"/>
    </location>
</feature>
<dbReference type="PANTHER" id="PTHR34975">
    <property type="entry name" value="SPORE GERMINATION PROTEIN A2"/>
    <property type="match status" value="1"/>
</dbReference>
<dbReference type="RefSeq" id="WP_221874435.1">
    <property type="nucleotide sequence ID" value="NZ_JACWFH010000020.1"/>
</dbReference>
<keyword evidence="3" id="KW-0813">Transport</keyword>
<feature type="transmembrane region" description="Helical" evidence="8">
    <location>
        <begin position="126"/>
        <end position="145"/>
    </location>
</feature>
<keyword evidence="7 8" id="KW-0472">Membrane</keyword>
<feature type="transmembrane region" description="Helical" evidence="8">
    <location>
        <begin position="150"/>
        <end position="170"/>
    </location>
</feature>
<evidence type="ECO:0000256" key="3">
    <source>
        <dbReference type="ARBA" id="ARBA00022448"/>
    </source>
</evidence>
<evidence type="ECO:0000256" key="8">
    <source>
        <dbReference type="SAM" id="Phobius"/>
    </source>
</evidence>
<evidence type="ECO:0000256" key="6">
    <source>
        <dbReference type="ARBA" id="ARBA00022989"/>
    </source>
</evidence>
<dbReference type="NCBIfam" id="TIGR00912">
    <property type="entry name" value="2A0309"/>
    <property type="match status" value="1"/>
</dbReference>
<evidence type="ECO:0000256" key="5">
    <source>
        <dbReference type="ARBA" id="ARBA00022692"/>
    </source>
</evidence>
<dbReference type="PANTHER" id="PTHR34975:SF2">
    <property type="entry name" value="SPORE GERMINATION PROTEIN A2"/>
    <property type="match status" value="1"/>
</dbReference>
<comment type="caution">
    <text evidence="9">The sequence shown here is derived from an EMBL/GenBank/DDBJ whole genome shotgun (WGS) entry which is preliminary data.</text>
</comment>
<evidence type="ECO:0000256" key="4">
    <source>
        <dbReference type="ARBA" id="ARBA00022544"/>
    </source>
</evidence>
<evidence type="ECO:0000256" key="1">
    <source>
        <dbReference type="ARBA" id="ARBA00004141"/>
    </source>
</evidence>
<dbReference type="Proteomes" id="UP000769780">
    <property type="component" value="Unassembled WGS sequence"/>
</dbReference>
<feature type="transmembrane region" description="Helical" evidence="8">
    <location>
        <begin position="222"/>
        <end position="242"/>
    </location>
</feature>
<name>A0ABS7K7L8_9BACI</name>
<keyword evidence="4" id="KW-0309">Germination</keyword>
<keyword evidence="5 8" id="KW-0812">Transmembrane</keyword>
<organism evidence="9 10">
    <name type="scientific">Mesobacillus maritimus</name>
    <dbReference type="NCBI Taxonomy" id="1643336"/>
    <lineage>
        <taxon>Bacteria</taxon>
        <taxon>Bacillati</taxon>
        <taxon>Bacillota</taxon>
        <taxon>Bacilli</taxon>
        <taxon>Bacillales</taxon>
        <taxon>Bacillaceae</taxon>
        <taxon>Mesobacillus</taxon>
    </lineage>
</organism>
<comment type="subcellular location">
    <subcellularLocation>
        <location evidence="1">Membrane</location>
        <topology evidence="1">Multi-pass membrane protein</topology>
    </subcellularLocation>
</comment>
<feature type="transmembrane region" description="Helical" evidence="8">
    <location>
        <begin position="335"/>
        <end position="357"/>
    </location>
</feature>
<dbReference type="Pfam" id="PF03845">
    <property type="entry name" value="Spore_permease"/>
    <property type="match status" value="1"/>
</dbReference>
<dbReference type="InterPro" id="IPR004761">
    <property type="entry name" value="Spore_GerAB"/>
</dbReference>
<reference evidence="9 10" key="1">
    <citation type="submission" date="2020-07" db="EMBL/GenBank/DDBJ databases">
        <title>Fungal Genomes of the International Space Station.</title>
        <authorList>
            <person name="Seuylemezian A."/>
            <person name="Singh N.K."/>
            <person name="Wood J."/>
            <person name="Venkateswaran K."/>
        </authorList>
    </citation>
    <scope>NUCLEOTIDE SEQUENCE [LARGE SCALE GENOMIC DNA]</scope>
    <source>
        <strain evidence="9 10">PL-B2</strain>
    </source>
</reference>
<dbReference type="EMBL" id="JACWFH010000020">
    <property type="protein sequence ID" value="MBY0098215.1"/>
    <property type="molecule type" value="Genomic_DNA"/>
</dbReference>
<gene>
    <name evidence="9" type="ORF">H0185_15555</name>
</gene>
<feature type="transmembrane region" description="Helical" evidence="8">
    <location>
        <begin position="271"/>
        <end position="293"/>
    </location>
</feature>
<evidence type="ECO:0000256" key="2">
    <source>
        <dbReference type="ARBA" id="ARBA00007998"/>
    </source>
</evidence>
<feature type="transmembrane region" description="Helical" evidence="8">
    <location>
        <begin position="193"/>
        <end position="210"/>
    </location>
</feature>
<proteinExistence type="inferred from homology"/>
<accession>A0ABS7K7L8</accession>
<feature type="transmembrane region" description="Helical" evidence="8">
    <location>
        <begin position="305"/>
        <end position="323"/>
    </location>
</feature>
<feature type="transmembrane region" description="Helical" evidence="8">
    <location>
        <begin position="12"/>
        <end position="32"/>
    </location>
</feature>
<evidence type="ECO:0000256" key="7">
    <source>
        <dbReference type="ARBA" id="ARBA00023136"/>
    </source>
</evidence>
<keyword evidence="10" id="KW-1185">Reference proteome</keyword>